<protein>
    <submittedName>
        <fullName evidence="1">Unannotated protein</fullName>
    </submittedName>
</protein>
<gene>
    <name evidence="1" type="ORF">UFOPK3770_00427</name>
</gene>
<accession>A0A6J5YYV7</accession>
<proteinExistence type="predicted"/>
<reference evidence="1" key="1">
    <citation type="submission" date="2020-05" db="EMBL/GenBank/DDBJ databases">
        <authorList>
            <person name="Chiriac C."/>
            <person name="Salcher M."/>
            <person name="Ghai R."/>
            <person name="Kavagutti S V."/>
        </authorList>
    </citation>
    <scope>NUCLEOTIDE SEQUENCE</scope>
</reference>
<dbReference type="EMBL" id="CAESAJ010000028">
    <property type="protein sequence ID" value="CAB4334052.1"/>
    <property type="molecule type" value="Genomic_DNA"/>
</dbReference>
<organism evidence="1">
    <name type="scientific">freshwater metagenome</name>
    <dbReference type="NCBI Taxonomy" id="449393"/>
    <lineage>
        <taxon>unclassified sequences</taxon>
        <taxon>metagenomes</taxon>
        <taxon>ecological metagenomes</taxon>
    </lineage>
</organism>
<sequence length="70" mass="7220">MPASLTMKFGLRIVTSPMTTLVTVSNRSPVTVTVVPPASGPTGGLTSVMLGGNAVIIRRPLTILGELPFV</sequence>
<dbReference type="AlphaFoldDB" id="A0A6J5YYV7"/>
<evidence type="ECO:0000313" key="1">
    <source>
        <dbReference type="EMBL" id="CAB4334052.1"/>
    </source>
</evidence>
<name>A0A6J5YYV7_9ZZZZ</name>